<dbReference type="STRING" id="4790.A0A0W8CK82"/>
<evidence type="ECO:0000256" key="4">
    <source>
        <dbReference type="ARBA" id="ARBA00022786"/>
    </source>
</evidence>
<evidence type="ECO:0000256" key="3">
    <source>
        <dbReference type="ARBA" id="ARBA00022741"/>
    </source>
</evidence>
<keyword evidence="4" id="KW-0833">Ubl conjugation pathway</keyword>
<reference evidence="10 11" key="1">
    <citation type="submission" date="2015-11" db="EMBL/GenBank/DDBJ databases">
        <title>Genomes and virulence difference between two physiological races of Phytophthora nicotianae.</title>
        <authorList>
            <person name="Liu H."/>
            <person name="Ma X."/>
            <person name="Yu H."/>
            <person name="Fang D."/>
            <person name="Li Y."/>
            <person name="Wang X."/>
            <person name="Wang W."/>
            <person name="Dong Y."/>
            <person name="Xiao B."/>
        </authorList>
    </citation>
    <scope>NUCLEOTIDE SEQUENCE [LARGE SCALE GENOMIC DNA]</scope>
    <source>
        <strain evidence="11">race 0</strain>
    </source>
</reference>
<evidence type="ECO:0000256" key="2">
    <source>
        <dbReference type="ARBA" id="ARBA00022679"/>
    </source>
</evidence>
<organism evidence="10 11">
    <name type="scientific">Phytophthora nicotianae</name>
    <name type="common">Potato buckeye rot agent</name>
    <name type="synonym">Phytophthora parasitica</name>
    <dbReference type="NCBI Taxonomy" id="4792"/>
    <lineage>
        <taxon>Eukaryota</taxon>
        <taxon>Sar</taxon>
        <taxon>Stramenopiles</taxon>
        <taxon>Oomycota</taxon>
        <taxon>Peronosporomycetes</taxon>
        <taxon>Peronosporales</taxon>
        <taxon>Peronosporaceae</taxon>
        <taxon>Phytophthora</taxon>
    </lineage>
</organism>
<keyword evidence="5" id="KW-0067">ATP-binding</keyword>
<evidence type="ECO:0000256" key="7">
    <source>
        <dbReference type="SAM" id="Phobius"/>
    </source>
</evidence>
<dbReference type="AlphaFoldDB" id="A0A0W8CK82"/>
<dbReference type="CDD" id="cd14312">
    <property type="entry name" value="UBA_II_E2_UBC27_like"/>
    <property type="match status" value="1"/>
</dbReference>
<dbReference type="Pfam" id="PF00627">
    <property type="entry name" value="UBA"/>
    <property type="match status" value="1"/>
</dbReference>
<feature type="domain" description="UBA" evidence="8">
    <location>
        <begin position="365"/>
        <end position="405"/>
    </location>
</feature>
<keyword evidence="7" id="KW-0472">Membrane</keyword>
<dbReference type="Gene3D" id="1.10.8.10">
    <property type="entry name" value="DNA helicase RuvA subunit, C-terminal domain"/>
    <property type="match status" value="1"/>
</dbReference>
<dbReference type="OrthoDB" id="7851174at2759"/>
<dbReference type="InterPro" id="IPR041974">
    <property type="entry name" value="UBC27_UBA"/>
</dbReference>
<dbReference type="FunFam" id="3.10.110.10:FF:000037">
    <property type="entry name" value="ubiquitin-conjugating enzyme E2 27"/>
    <property type="match status" value="1"/>
</dbReference>
<name>A0A0W8CK82_PHYNI</name>
<dbReference type="InterPro" id="IPR023313">
    <property type="entry name" value="UBQ-conjugating_AS"/>
</dbReference>
<dbReference type="Proteomes" id="UP000052943">
    <property type="component" value="Unassembled WGS sequence"/>
</dbReference>
<evidence type="ECO:0000259" key="9">
    <source>
        <dbReference type="PROSITE" id="PS50127"/>
    </source>
</evidence>
<evidence type="ECO:0000313" key="11">
    <source>
        <dbReference type="Proteomes" id="UP000052943"/>
    </source>
</evidence>
<dbReference type="InterPro" id="IPR016135">
    <property type="entry name" value="UBQ-conjugating_enzyme/RWD"/>
</dbReference>
<dbReference type="InterPro" id="IPR015940">
    <property type="entry name" value="UBA"/>
</dbReference>
<dbReference type="Pfam" id="PF00179">
    <property type="entry name" value="UQ_con"/>
    <property type="match status" value="1"/>
</dbReference>
<feature type="active site" description="Glycyl thioester intermediate" evidence="6">
    <location>
        <position position="299"/>
    </location>
</feature>
<dbReference type="PROSITE" id="PS50030">
    <property type="entry name" value="UBA"/>
    <property type="match status" value="1"/>
</dbReference>
<keyword evidence="7" id="KW-0812">Transmembrane</keyword>
<keyword evidence="3" id="KW-0547">Nucleotide-binding</keyword>
<dbReference type="InterPro" id="IPR009060">
    <property type="entry name" value="UBA-like_sf"/>
</dbReference>
<feature type="domain" description="UBC core" evidence="9">
    <location>
        <begin position="212"/>
        <end position="361"/>
    </location>
</feature>
<dbReference type="PROSITE" id="PS50127">
    <property type="entry name" value="UBC_2"/>
    <property type="match status" value="1"/>
</dbReference>
<dbReference type="SUPFAM" id="SSF54495">
    <property type="entry name" value="UBC-like"/>
    <property type="match status" value="1"/>
</dbReference>
<accession>A0A0W8CK82</accession>
<dbReference type="GO" id="GO:0005524">
    <property type="term" value="F:ATP binding"/>
    <property type="evidence" value="ECO:0007669"/>
    <property type="project" value="UniProtKB-KW"/>
</dbReference>
<sequence>MPVAAHIGGGRALLLLAAKLLVVFGCAVGVVWGIFTLLVRRVREHDAALGLATSKLDSLSIRSLSSLEELQRSHETFLHVFAVQFPLALTCFTSVYVLKQNLASEEIVLSVSERLLPGKLHKLRHKIEDATARGQLLYLLLFLRVFPFTPNWFLNMASPWLKVPLKLFAPSVALGLLPYNFITVHAGAMLSSLRSTSDLLDPRTMGFLILLALGGRVRKELEECQKDSHLSGVTAVPVNAASLSELRGSIKGPEATPYEGGHFELEIVIPPKYPFEPPQMRFLTKIWHPNISSQTGAICLDILKDAWSPALTIKTALLSIQALLSAAEPTDPQDAEVAKMYLHDHEQFLNTARFWTESYAKQTETGDDAALSRLIDMGFPADKAKAALQAANGDENAAIEKLVSSM</sequence>
<protein>
    <recommendedName>
        <fullName evidence="1">E2 ubiquitin-conjugating enzyme</fullName>
        <ecNumber evidence="1">2.3.2.23</ecNumber>
    </recommendedName>
</protein>
<evidence type="ECO:0000313" key="10">
    <source>
        <dbReference type="EMBL" id="KUF84409.1"/>
    </source>
</evidence>
<gene>
    <name evidence="10" type="ORF">AM587_10003415</name>
</gene>
<dbReference type="SMART" id="SM00212">
    <property type="entry name" value="UBCc"/>
    <property type="match status" value="1"/>
</dbReference>
<evidence type="ECO:0000259" key="8">
    <source>
        <dbReference type="PROSITE" id="PS50030"/>
    </source>
</evidence>
<dbReference type="EMBL" id="LNFO01002889">
    <property type="protein sequence ID" value="KUF84409.1"/>
    <property type="molecule type" value="Genomic_DNA"/>
</dbReference>
<dbReference type="SMART" id="SM00165">
    <property type="entry name" value="UBA"/>
    <property type="match status" value="1"/>
</dbReference>
<dbReference type="EC" id="2.3.2.23" evidence="1"/>
<keyword evidence="2" id="KW-0808">Transferase</keyword>
<evidence type="ECO:0000256" key="1">
    <source>
        <dbReference type="ARBA" id="ARBA00012486"/>
    </source>
</evidence>
<dbReference type="InterPro" id="IPR000608">
    <property type="entry name" value="UBC"/>
</dbReference>
<dbReference type="CDD" id="cd23800">
    <property type="entry name" value="UBCc_UBE2K"/>
    <property type="match status" value="1"/>
</dbReference>
<dbReference type="PROSITE" id="PS00183">
    <property type="entry name" value="UBC_1"/>
    <property type="match status" value="1"/>
</dbReference>
<dbReference type="GO" id="GO:0061631">
    <property type="term" value="F:ubiquitin conjugating enzyme activity"/>
    <property type="evidence" value="ECO:0007669"/>
    <property type="project" value="UniProtKB-EC"/>
</dbReference>
<dbReference type="Gene3D" id="3.10.110.10">
    <property type="entry name" value="Ubiquitin Conjugating Enzyme"/>
    <property type="match status" value="1"/>
</dbReference>
<evidence type="ECO:0000256" key="5">
    <source>
        <dbReference type="ARBA" id="ARBA00022840"/>
    </source>
</evidence>
<feature type="transmembrane region" description="Helical" evidence="7">
    <location>
        <begin position="12"/>
        <end position="35"/>
    </location>
</feature>
<dbReference type="PANTHER" id="PTHR24068">
    <property type="entry name" value="UBIQUITIN-CONJUGATING ENZYME E2"/>
    <property type="match status" value="1"/>
</dbReference>
<dbReference type="SUPFAM" id="SSF46934">
    <property type="entry name" value="UBA-like"/>
    <property type="match status" value="1"/>
</dbReference>
<proteinExistence type="predicted"/>
<comment type="caution">
    <text evidence="10">The sequence shown here is derived from an EMBL/GenBank/DDBJ whole genome shotgun (WGS) entry which is preliminary data.</text>
</comment>
<keyword evidence="7" id="KW-1133">Transmembrane helix</keyword>
<evidence type="ECO:0000256" key="6">
    <source>
        <dbReference type="PROSITE-ProRule" id="PRU10133"/>
    </source>
</evidence>